<dbReference type="SUPFAM" id="SSF81901">
    <property type="entry name" value="HCP-like"/>
    <property type="match status" value="1"/>
</dbReference>
<sequence length="113" mass="12754">MAENDETPQAQFKYRNNVRPSANKASPQDFCHEMGGLEQGSTQAAKKRNTITALNLETLYEERRGVPQDYAKVLLQYTKASRKGSEDAYYAIAVFYDIGLGVGRNGWSAMEYY</sequence>
<organism evidence="2 3">
    <name type="scientific">Linnemannia hyalina</name>
    <dbReference type="NCBI Taxonomy" id="64524"/>
    <lineage>
        <taxon>Eukaryota</taxon>
        <taxon>Fungi</taxon>
        <taxon>Fungi incertae sedis</taxon>
        <taxon>Mucoromycota</taxon>
        <taxon>Mortierellomycotina</taxon>
        <taxon>Mortierellomycetes</taxon>
        <taxon>Mortierellales</taxon>
        <taxon>Mortierellaceae</taxon>
        <taxon>Linnemannia</taxon>
    </lineage>
</organism>
<accession>A0A9P7XX46</accession>
<dbReference type="OrthoDB" id="2446193at2759"/>
<evidence type="ECO:0000313" key="2">
    <source>
        <dbReference type="EMBL" id="KAG9067514.1"/>
    </source>
</evidence>
<evidence type="ECO:0000313" key="3">
    <source>
        <dbReference type="Proteomes" id="UP000707451"/>
    </source>
</evidence>
<evidence type="ECO:0008006" key="4">
    <source>
        <dbReference type="Google" id="ProtNLM"/>
    </source>
</evidence>
<dbReference type="Proteomes" id="UP000707451">
    <property type="component" value="Unassembled WGS sequence"/>
</dbReference>
<reference evidence="2" key="1">
    <citation type="submission" date="2021-06" db="EMBL/GenBank/DDBJ databases">
        <title>Genome Sequence of Mortierella hyaline Strain SCG-10, a Cold-Adapted, Nitrate-Reducing Fungus Isolated from Soil in Minnesota, USA.</title>
        <authorList>
            <person name="Aldossari N."/>
        </authorList>
    </citation>
    <scope>NUCLEOTIDE SEQUENCE</scope>
    <source>
        <strain evidence="2">SCG-10</strain>
    </source>
</reference>
<feature type="region of interest" description="Disordered" evidence="1">
    <location>
        <begin position="1"/>
        <end position="26"/>
    </location>
</feature>
<dbReference type="Gene3D" id="1.25.40.10">
    <property type="entry name" value="Tetratricopeptide repeat domain"/>
    <property type="match status" value="1"/>
</dbReference>
<protein>
    <recommendedName>
        <fullName evidence="4">HCP-like protein</fullName>
    </recommendedName>
</protein>
<evidence type="ECO:0000256" key="1">
    <source>
        <dbReference type="SAM" id="MobiDB-lite"/>
    </source>
</evidence>
<name>A0A9P7XX46_9FUNG</name>
<dbReference type="EMBL" id="JAHRHY010000008">
    <property type="protein sequence ID" value="KAG9067514.1"/>
    <property type="molecule type" value="Genomic_DNA"/>
</dbReference>
<dbReference type="InterPro" id="IPR011990">
    <property type="entry name" value="TPR-like_helical_dom_sf"/>
</dbReference>
<proteinExistence type="predicted"/>
<keyword evidence="3" id="KW-1185">Reference proteome</keyword>
<dbReference type="AlphaFoldDB" id="A0A9P7XX46"/>
<gene>
    <name evidence="2" type="ORF">KI688_012297</name>
</gene>
<comment type="caution">
    <text evidence="2">The sequence shown here is derived from an EMBL/GenBank/DDBJ whole genome shotgun (WGS) entry which is preliminary data.</text>
</comment>